<protein>
    <recommendedName>
        <fullName evidence="6">TVP38/TMEM64 family membrane protein</fullName>
    </recommendedName>
</protein>
<evidence type="ECO:0000313" key="9">
    <source>
        <dbReference type="Proteomes" id="UP001240171"/>
    </source>
</evidence>
<comment type="caution">
    <text evidence="6">Lacks conserved residue(s) required for the propagation of feature annotation.</text>
</comment>
<dbReference type="PANTHER" id="PTHR12677">
    <property type="entry name" value="GOLGI APPARATUS MEMBRANE PROTEIN TVP38-RELATED"/>
    <property type="match status" value="1"/>
</dbReference>
<keyword evidence="9" id="KW-1185">Reference proteome</keyword>
<dbReference type="Pfam" id="PF09335">
    <property type="entry name" value="VTT_dom"/>
    <property type="match status" value="1"/>
</dbReference>
<dbReference type="InterPro" id="IPR032816">
    <property type="entry name" value="VTT_dom"/>
</dbReference>
<feature type="transmembrane region" description="Helical" evidence="6">
    <location>
        <begin position="65"/>
        <end position="91"/>
    </location>
</feature>
<gene>
    <name evidence="8" type="ORF">Q5741_02130</name>
</gene>
<feature type="domain" description="VTT" evidence="7">
    <location>
        <begin position="50"/>
        <end position="167"/>
    </location>
</feature>
<dbReference type="EMBL" id="JAUQTB010000001">
    <property type="protein sequence ID" value="MDO7905212.1"/>
    <property type="molecule type" value="Genomic_DNA"/>
</dbReference>
<keyword evidence="2 6" id="KW-1003">Cell membrane</keyword>
<dbReference type="RefSeq" id="WP_305022388.1">
    <property type="nucleotide sequence ID" value="NZ_JAUQTB010000001.1"/>
</dbReference>
<dbReference type="PANTHER" id="PTHR12677:SF59">
    <property type="entry name" value="GOLGI APPARATUS MEMBRANE PROTEIN TVP38-RELATED"/>
    <property type="match status" value="1"/>
</dbReference>
<feature type="transmembrane region" description="Helical" evidence="6">
    <location>
        <begin position="175"/>
        <end position="195"/>
    </location>
</feature>
<evidence type="ECO:0000256" key="5">
    <source>
        <dbReference type="ARBA" id="ARBA00023136"/>
    </source>
</evidence>
<accession>A0ABT9C7G2</accession>
<evidence type="ECO:0000256" key="3">
    <source>
        <dbReference type="ARBA" id="ARBA00022692"/>
    </source>
</evidence>
<proteinExistence type="inferred from homology"/>
<evidence type="ECO:0000256" key="6">
    <source>
        <dbReference type="RuleBase" id="RU366058"/>
    </source>
</evidence>
<evidence type="ECO:0000259" key="7">
    <source>
        <dbReference type="Pfam" id="PF09335"/>
    </source>
</evidence>
<feature type="transmembrane region" description="Helical" evidence="6">
    <location>
        <begin position="36"/>
        <end position="59"/>
    </location>
</feature>
<reference evidence="8 9" key="1">
    <citation type="submission" date="2023-07" db="EMBL/GenBank/DDBJ databases">
        <title>Paenibacillus sp. JX-17 nov. isolated from soil.</title>
        <authorList>
            <person name="Wan Y."/>
            <person name="Liu B."/>
        </authorList>
    </citation>
    <scope>NUCLEOTIDE SEQUENCE [LARGE SCALE GENOMIC DNA]</scope>
    <source>
        <strain evidence="8 9">JX-17</strain>
    </source>
</reference>
<keyword evidence="4 6" id="KW-1133">Transmembrane helix</keyword>
<keyword evidence="5 6" id="KW-0472">Membrane</keyword>
<dbReference type="Proteomes" id="UP001240171">
    <property type="component" value="Unassembled WGS sequence"/>
</dbReference>
<comment type="similarity">
    <text evidence="6">Belongs to the TVP38/TMEM64 family.</text>
</comment>
<name>A0ABT9C7G2_9BACL</name>
<evidence type="ECO:0000313" key="8">
    <source>
        <dbReference type="EMBL" id="MDO7905212.1"/>
    </source>
</evidence>
<sequence length="210" mass="23019">MRKWLIPAGYVSVLGLAFIYRYELLDWARAPHPWPVLVLIAACLALFPIIPYKLVIALIGYAYGAWWGAVICWIGSTAAAVLIYGAVRLAFQEQGRRYLDRIPGLGRLTDFMEKHPFGAILIARLLPIVPQPAVNVYAGVALFPFWSYTLASGIGKLPGIALYAFLGGTLLDHPVQAVILFAAYLGLAGGSLWGYRLWLAKKQTSSKPSS</sequence>
<keyword evidence="3 6" id="KW-0812">Transmembrane</keyword>
<comment type="subcellular location">
    <subcellularLocation>
        <location evidence="1 6">Cell membrane</location>
        <topology evidence="1 6">Multi-pass membrane protein</topology>
    </subcellularLocation>
</comment>
<feature type="transmembrane region" description="Helical" evidence="6">
    <location>
        <begin position="6"/>
        <end position="24"/>
    </location>
</feature>
<evidence type="ECO:0000256" key="4">
    <source>
        <dbReference type="ARBA" id="ARBA00022989"/>
    </source>
</evidence>
<organism evidence="8 9">
    <name type="scientific">Paenibacillus lacisoli</name>
    <dbReference type="NCBI Taxonomy" id="3064525"/>
    <lineage>
        <taxon>Bacteria</taxon>
        <taxon>Bacillati</taxon>
        <taxon>Bacillota</taxon>
        <taxon>Bacilli</taxon>
        <taxon>Bacillales</taxon>
        <taxon>Paenibacillaceae</taxon>
        <taxon>Paenibacillus</taxon>
    </lineage>
</organism>
<evidence type="ECO:0000256" key="1">
    <source>
        <dbReference type="ARBA" id="ARBA00004651"/>
    </source>
</evidence>
<evidence type="ECO:0000256" key="2">
    <source>
        <dbReference type="ARBA" id="ARBA00022475"/>
    </source>
</evidence>
<comment type="caution">
    <text evidence="8">The sequence shown here is derived from an EMBL/GenBank/DDBJ whole genome shotgun (WGS) entry which is preliminary data.</text>
</comment>
<dbReference type="InterPro" id="IPR015414">
    <property type="entry name" value="TMEM64"/>
</dbReference>